<dbReference type="SUPFAM" id="SSF101262">
    <property type="entry name" value="Methenyltetrahydrofolate cyclohydrolase-like"/>
    <property type="match status" value="1"/>
</dbReference>
<dbReference type="InterPro" id="IPR007044">
    <property type="entry name" value="Cyclodeamin/CycHdrlase"/>
</dbReference>
<evidence type="ECO:0000259" key="1">
    <source>
        <dbReference type="PROSITE" id="PS01033"/>
    </source>
</evidence>
<dbReference type="OrthoDB" id="75711at2759"/>
<organism evidence="2 3">
    <name type="scientific">Diacronema lutheri</name>
    <name type="common">Unicellular marine alga</name>
    <name type="synonym">Monochrysis lutheri</name>
    <dbReference type="NCBI Taxonomy" id="2081491"/>
    <lineage>
        <taxon>Eukaryota</taxon>
        <taxon>Haptista</taxon>
        <taxon>Haptophyta</taxon>
        <taxon>Pavlovophyceae</taxon>
        <taxon>Pavlovales</taxon>
        <taxon>Pavlovaceae</taxon>
        <taxon>Diacronema</taxon>
    </lineage>
</organism>
<dbReference type="GO" id="GO:0019825">
    <property type="term" value="F:oxygen binding"/>
    <property type="evidence" value="ECO:0007669"/>
    <property type="project" value="InterPro"/>
</dbReference>
<evidence type="ECO:0000313" key="3">
    <source>
        <dbReference type="Proteomes" id="UP000751190"/>
    </source>
</evidence>
<feature type="domain" description="Globin" evidence="1">
    <location>
        <begin position="70"/>
        <end position="232"/>
    </location>
</feature>
<evidence type="ECO:0000313" key="2">
    <source>
        <dbReference type="EMBL" id="KAG8469189.1"/>
    </source>
</evidence>
<sequence length="449" mass="46856">MPDASDVATLPLAIVVAAVVVAHQRWRRRQQQLLTSCARNLAGPALAPASPPLPTSTPPAPRAVRACALALTASSTALIGDSMPFIASAEAAKIFYDELFELAPELRQLFGCVSSQQRKLVGMLQWVGASLGDAPRLVEGLRALGARHVKYGSRLYHFCAIKAAFLRMVQIVDQQTLEARAESVAEHGPPSPAGAPAALAEPLDRHARLLGVSRAWEALLYVFIGEMGPAMLMAEDLAAFRRALANGLAAPAGGTCAALSGAQGAALLAMSAELTRAPVRGSAERARVDAARDALRAAAEALEALAGLDLAAYCTVMAAVRQPPLDCPSERTDAIARALYDAASVPLLVAEWAAHALCIARSLLPLAAQSGVGDAAAGVQLLLACARTAVRNCQLNTAARLALGSPWRAHLEARARELCRTVAALGVELAAVIDERTGVPSDSEAGPWR</sequence>
<dbReference type="Proteomes" id="UP000751190">
    <property type="component" value="Unassembled WGS sequence"/>
</dbReference>
<dbReference type="EMBL" id="JAGTXO010000003">
    <property type="protein sequence ID" value="KAG8469189.1"/>
    <property type="molecule type" value="Genomic_DNA"/>
</dbReference>
<dbReference type="GO" id="GO:0003824">
    <property type="term" value="F:catalytic activity"/>
    <property type="evidence" value="ECO:0007669"/>
    <property type="project" value="InterPro"/>
</dbReference>
<dbReference type="Pfam" id="PF04961">
    <property type="entry name" value="FTCD_C"/>
    <property type="match status" value="1"/>
</dbReference>
<gene>
    <name evidence="2" type="ORF">KFE25_007707</name>
</gene>
<comment type="caution">
    <text evidence="2">The sequence shown here is derived from an EMBL/GenBank/DDBJ whole genome shotgun (WGS) entry which is preliminary data.</text>
</comment>
<proteinExistence type="predicted"/>
<dbReference type="InterPro" id="IPR009050">
    <property type="entry name" value="Globin-like_sf"/>
</dbReference>
<dbReference type="Gene3D" id="1.20.120.680">
    <property type="entry name" value="Formiminotetrahydrofolate cyclodeaminase monomer, up-and-down helical bundle"/>
    <property type="match status" value="1"/>
</dbReference>
<keyword evidence="3" id="KW-1185">Reference proteome</keyword>
<dbReference type="SUPFAM" id="SSF46458">
    <property type="entry name" value="Globin-like"/>
    <property type="match status" value="1"/>
</dbReference>
<protein>
    <recommendedName>
        <fullName evidence="1">Globin domain-containing protein</fullName>
    </recommendedName>
</protein>
<reference evidence="2" key="1">
    <citation type="submission" date="2021-05" db="EMBL/GenBank/DDBJ databases">
        <title>The genome of the haptophyte Pavlova lutheri (Diacronema luteri, Pavlovales) - a model for lipid biosynthesis in eukaryotic algae.</title>
        <authorList>
            <person name="Hulatt C.J."/>
            <person name="Posewitz M.C."/>
        </authorList>
    </citation>
    <scope>NUCLEOTIDE SEQUENCE</scope>
    <source>
        <strain evidence="2">NIVA-4/92</strain>
    </source>
</reference>
<name>A0A8J5Y0R9_DIALT</name>
<dbReference type="InterPro" id="IPR036178">
    <property type="entry name" value="Formintransfe-cycloase-like_sf"/>
</dbReference>
<dbReference type="AlphaFoldDB" id="A0A8J5Y0R9"/>
<dbReference type="Gene3D" id="1.10.490.10">
    <property type="entry name" value="Globins"/>
    <property type="match status" value="1"/>
</dbReference>
<accession>A0A8J5Y0R9</accession>
<dbReference type="GO" id="GO:0020037">
    <property type="term" value="F:heme binding"/>
    <property type="evidence" value="ECO:0007669"/>
    <property type="project" value="InterPro"/>
</dbReference>
<dbReference type="InterPro" id="IPR012292">
    <property type="entry name" value="Globin/Proto"/>
</dbReference>
<dbReference type="PROSITE" id="PS01033">
    <property type="entry name" value="GLOBIN"/>
    <property type="match status" value="1"/>
</dbReference>
<dbReference type="InterPro" id="IPR000971">
    <property type="entry name" value="Globin"/>
</dbReference>